<feature type="compositionally biased region" description="Low complexity" evidence="1">
    <location>
        <begin position="258"/>
        <end position="269"/>
    </location>
</feature>
<dbReference type="AlphaFoldDB" id="A0A382MBC2"/>
<evidence type="ECO:0000256" key="1">
    <source>
        <dbReference type="SAM" id="MobiDB-lite"/>
    </source>
</evidence>
<dbReference type="EMBL" id="UINC01092066">
    <property type="protein sequence ID" value="SVC45345.1"/>
    <property type="molecule type" value="Genomic_DNA"/>
</dbReference>
<evidence type="ECO:0000313" key="2">
    <source>
        <dbReference type="EMBL" id="SVC45345.1"/>
    </source>
</evidence>
<feature type="non-terminal residue" evidence="2">
    <location>
        <position position="281"/>
    </location>
</feature>
<feature type="compositionally biased region" description="Acidic residues" evidence="1">
    <location>
        <begin position="111"/>
        <end position="121"/>
    </location>
</feature>
<organism evidence="2">
    <name type="scientific">marine metagenome</name>
    <dbReference type="NCBI Taxonomy" id="408172"/>
    <lineage>
        <taxon>unclassified sequences</taxon>
        <taxon>metagenomes</taxon>
        <taxon>ecological metagenomes</taxon>
    </lineage>
</organism>
<proteinExistence type="predicted"/>
<protein>
    <recommendedName>
        <fullName evidence="3">VWA domain-containing protein</fullName>
    </recommendedName>
</protein>
<feature type="region of interest" description="Disordered" evidence="1">
    <location>
        <begin position="104"/>
        <end position="127"/>
    </location>
</feature>
<feature type="region of interest" description="Disordered" evidence="1">
    <location>
        <begin position="258"/>
        <end position="281"/>
    </location>
</feature>
<name>A0A382MBC2_9ZZZZ</name>
<sequence length="281" mass="32721">MLYRTYRYSQWDGSQRIFEFDADQLMDLLSDDILNHGDVLQALRDMMRQGMQDRDGQQMPGLRELMEQLKNQRREQLQQHNMDSVVDDLKERLGDIVKTERQGINRRLDEASEQVENDESDDKSQQESLLDLLKKRADNNQEKLDALPESPAGQIKELLEYDFMDPEAQQKFQDLLDQLKSQMAQNMGQQMMDQVQGMSEDDMAASREMMQAINQMIGDKLAGREPDFDGFMQNFGQNFGDNPPQSFEELMEQLQQQLAQMQSMLDSMSPEARREMEDALA</sequence>
<reference evidence="2" key="1">
    <citation type="submission" date="2018-05" db="EMBL/GenBank/DDBJ databases">
        <authorList>
            <person name="Lanie J.A."/>
            <person name="Ng W.-L."/>
            <person name="Kazmierczak K.M."/>
            <person name="Andrzejewski T.M."/>
            <person name="Davidsen T.M."/>
            <person name="Wayne K.J."/>
            <person name="Tettelin H."/>
            <person name="Glass J.I."/>
            <person name="Rusch D."/>
            <person name="Podicherti R."/>
            <person name="Tsui H.-C.T."/>
            <person name="Winkler M.E."/>
        </authorList>
    </citation>
    <scope>NUCLEOTIDE SEQUENCE</scope>
</reference>
<evidence type="ECO:0008006" key="3">
    <source>
        <dbReference type="Google" id="ProtNLM"/>
    </source>
</evidence>
<gene>
    <name evidence="2" type="ORF">METZ01_LOCUS298199</name>
</gene>
<accession>A0A382MBC2</accession>
<feature type="compositionally biased region" description="Basic and acidic residues" evidence="1">
    <location>
        <begin position="271"/>
        <end position="281"/>
    </location>
</feature>